<dbReference type="Gene3D" id="2.120.10.10">
    <property type="match status" value="1"/>
</dbReference>
<protein>
    <recommendedName>
        <fullName evidence="3">Exo-alpha-sialidase</fullName>
    </recommendedName>
</protein>
<accession>A0ABY7N7E3</accession>
<name>A0ABY7N7E3_ALCFA</name>
<gene>
    <name evidence="1" type="ORF">M2J83_09620</name>
</gene>
<organism evidence="1 2">
    <name type="scientific">Alcaligenes faecalis</name>
    <dbReference type="NCBI Taxonomy" id="511"/>
    <lineage>
        <taxon>Bacteria</taxon>
        <taxon>Pseudomonadati</taxon>
        <taxon>Pseudomonadota</taxon>
        <taxon>Betaproteobacteria</taxon>
        <taxon>Burkholderiales</taxon>
        <taxon>Alcaligenaceae</taxon>
        <taxon>Alcaligenes</taxon>
    </lineage>
</organism>
<dbReference type="RefSeq" id="WP_270120004.1">
    <property type="nucleotide sequence ID" value="NZ_CP096916.1"/>
</dbReference>
<dbReference type="Proteomes" id="UP001211866">
    <property type="component" value="Chromosome"/>
</dbReference>
<dbReference type="EMBL" id="CP096916">
    <property type="protein sequence ID" value="WBM40048.1"/>
    <property type="molecule type" value="Genomic_DNA"/>
</dbReference>
<evidence type="ECO:0008006" key="3">
    <source>
        <dbReference type="Google" id="ProtNLM"/>
    </source>
</evidence>
<evidence type="ECO:0000313" key="1">
    <source>
        <dbReference type="EMBL" id="WBM40048.1"/>
    </source>
</evidence>
<proteinExistence type="predicted"/>
<dbReference type="CDD" id="cd15482">
    <property type="entry name" value="Sialidase_non-viral"/>
    <property type="match status" value="1"/>
</dbReference>
<sequence>MTTYKTGNPIGSADPKDLYDNSQNFDQFLLAGVDTYEDRLGRLCLTLEGALRRGTPVVFANRQDMNADTTRPVGVWAIVVNDLIAGNNGYYIRTAGGWARTSLQPAAINSPAFTGVPTAPSAGLIYETSSQIANVNTVLALTRAHRSVPLEYDANGIVTLTLEQSRMPVVAFTGTAGRDVIVEIPTDATGMSRTFRNAAVGTGTVTVRHTGQSTGVLLRSGDIVFTVSNGSSVLLAGVSPERYRSLLDSVSKIESRGVNTPGLEQIRYVGQHQLEKLYKKGAAVKFAGDYFYADNLDQVSKNEILNPRFNQNGSGWQGLGNRVIQRGDGIYRVSMTGDKAPGALLVGQSESQGVGTHAGEVWSASVRVENKSATSFSVQLGLFFAGSTVVYSSDVLVPAGQSVLVEHNNVPATPGSSSARITLNNSAVGVITDGTEIVVSQPVLCRGAVALEYFDGSFERDGEITYSWSGAIDNSISVKTLSIPESVLGIPGVDQRWIRYLSDVESSEGGNSPLGTYTPVVTEKATTQIACFMTRDRTIGFNWGSSTLNMTFDDGDTWELLHNFAGAQTTFVRELENGELLVGLSKTGPAEVWVSSGFRKGGAVTWSKVLESHSTYTNFAAAWGVFDDGNMVLLIDYGGKAGMPFGNTDVVPDGENARYAYMSLDHGKTWKTIFDLNEWALSNGYATLDDDGVPQARGFHCHGIAYDKWWDRMWITFGDNATVGGINSCGGMCYSDDFGKTWRAANWGKDSQHLSPSGSRHQLVGIWPMPDCILFGSDSSPNGVHRIERSQGKHIPGEYIINVAFAYSDEEILTHLCQGIYQATHLPGQPVFFVFGAEGAIRKSFIVATRDGFDFKLMWESPEPNARGNGLRLIAGPTRQGQLLTRLTDTIDGVLRHFQVRGPAPIY</sequence>
<reference evidence="1 2" key="1">
    <citation type="submission" date="2022-05" db="EMBL/GenBank/DDBJ databases">
        <title>Complete sequence of strain NY11312.</title>
        <authorList>
            <person name="Zhou D."/>
        </authorList>
    </citation>
    <scope>NUCLEOTIDE SEQUENCE [LARGE SCALE GENOMIC DNA]</scope>
    <source>
        <strain evidence="1 2">NY11312</strain>
    </source>
</reference>
<dbReference type="InterPro" id="IPR036278">
    <property type="entry name" value="Sialidase_sf"/>
</dbReference>
<dbReference type="SUPFAM" id="SSF50939">
    <property type="entry name" value="Sialidases"/>
    <property type="match status" value="1"/>
</dbReference>
<keyword evidence="2" id="KW-1185">Reference proteome</keyword>
<evidence type="ECO:0000313" key="2">
    <source>
        <dbReference type="Proteomes" id="UP001211866"/>
    </source>
</evidence>